<evidence type="ECO:0000313" key="5">
    <source>
        <dbReference type="EMBL" id="RZM78592.1"/>
    </source>
</evidence>
<dbReference type="GO" id="GO:0005524">
    <property type="term" value="F:ATP binding"/>
    <property type="evidence" value="ECO:0007669"/>
    <property type="project" value="UniProtKB-UniRule"/>
</dbReference>
<accession>A0A4Q7E7N8</accession>
<dbReference type="EMBL" id="QVFV01000002">
    <property type="protein sequence ID" value="RZM78592.1"/>
    <property type="molecule type" value="Genomic_DNA"/>
</dbReference>
<sequence>MTVLKTYQSAKYRSLGLVGQGQFGQVYCAIHRKSGRLVALKNLNRDRFPTHQFLREFRFLLSLDHPHIANCLALDQSGSGRQLVLDYCEGGTLRDLMEQGTQLTLAEILTLTTEILSALEHAHAKGLIHCDIKPENILLSLSPHGWRAKVSDFGIARLSQEYQGKDKGATGSPAYMAPERFYFQFSAASDLYAVGIMLYELLLGDRPFSGNYNQLMVCHLNHAVKLPDSLPVSIQAILKKATEKLTPRRYRSATDMKAAILKVRKTLTAGDLRERFPKIAALKTVGSFAPQEPVQLPDRCSALALLNATDALPQLLTAHGHQLYGWSLTNTQTLDSERPAATWDFDAPITQLCQVPSGVLVVTQNQLHLLTTSSLVTLATFNTAIAVLPGGQQWAIVQSLASPRRLWAVNTHHSSPIIRELPTEDEQVPTTAAMLDDRHYAIASQQDKQSHLHVLSRKGQSLGKVSVQTNIHHLFASQKPGSCIALAGTKQQDFLVIRIKPYRIMRCRLDIVPHWFGELVTGYVAISQKGEMRLINYYGQLIGQINDLPIPEAVCFHPPHGLWIVSQQGQDTCLHHIDLQALGLDLIF</sequence>
<name>A0A4Q7E7N8_9CYAN</name>
<evidence type="ECO:0000259" key="4">
    <source>
        <dbReference type="PROSITE" id="PS50011"/>
    </source>
</evidence>
<dbReference type="Proteomes" id="UP000292459">
    <property type="component" value="Unassembled WGS sequence"/>
</dbReference>
<dbReference type="PROSITE" id="PS00108">
    <property type="entry name" value="PROTEIN_KINASE_ST"/>
    <property type="match status" value="1"/>
</dbReference>
<reference evidence="5 6" key="1">
    <citation type="submission" date="2018-11" db="EMBL/GenBank/DDBJ databases">
        <title>Whole genome sequencing of an environmental sample.</title>
        <authorList>
            <person name="Sarangi A.N."/>
            <person name="Singh D."/>
            <person name="Tripathy S."/>
        </authorList>
    </citation>
    <scope>NUCLEOTIDE SEQUENCE [LARGE SCALE GENOMIC DNA]</scope>
    <source>
        <strain evidence="5 6">Lakshadweep</strain>
    </source>
</reference>
<dbReference type="OrthoDB" id="9788659at2"/>
<dbReference type="PROSITE" id="PS00107">
    <property type="entry name" value="PROTEIN_KINASE_ATP"/>
    <property type="match status" value="1"/>
</dbReference>
<dbReference type="InterPro" id="IPR017441">
    <property type="entry name" value="Protein_kinase_ATP_BS"/>
</dbReference>
<evidence type="ECO:0000256" key="2">
    <source>
        <dbReference type="ARBA" id="ARBA00022840"/>
    </source>
</evidence>
<evidence type="ECO:0000256" key="1">
    <source>
        <dbReference type="ARBA" id="ARBA00022741"/>
    </source>
</evidence>
<feature type="binding site" evidence="3">
    <location>
        <position position="41"/>
    </location>
    <ligand>
        <name>ATP</name>
        <dbReference type="ChEBI" id="CHEBI:30616"/>
    </ligand>
</feature>
<keyword evidence="2 3" id="KW-0067">ATP-binding</keyword>
<dbReference type="PANTHER" id="PTHR24348:SF68">
    <property type="entry name" value="SERINE_THREONINE-PROTEIN KINASE ATG1C"/>
    <property type="match status" value="1"/>
</dbReference>
<evidence type="ECO:0000256" key="3">
    <source>
        <dbReference type="PROSITE-ProRule" id="PRU10141"/>
    </source>
</evidence>
<protein>
    <submittedName>
        <fullName evidence="5">Serine/threonine protein kinase</fullName>
    </submittedName>
</protein>
<keyword evidence="5" id="KW-0723">Serine/threonine-protein kinase</keyword>
<dbReference type="InterPro" id="IPR045269">
    <property type="entry name" value="Atg1-like"/>
</dbReference>
<evidence type="ECO:0000313" key="6">
    <source>
        <dbReference type="Proteomes" id="UP000292459"/>
    </source>
</evidence>
<dbReference type="GO" id="GO:0005737">
    <property type="term" value="C:cytoplasm"/>
    <property type="evidence" value="ECO:0007669"/>
    <property type="project" value="TreeGrafter"/>
</dbReference>
<proteinExistence type="predicted"/>
<keyword evidence="6" id="KW-1185">Reference proteome</keyword>
<keyword evidence="5" id="KW-0808">Transferase</keyword>
<dbReference type="InterPro" id="IPR008271">
    <property type="entry name" value="Ser/Thr_kinase_AS"/>
</dbReference>
<dbReference type="InterPro" id="IPR000719">
    <property type="entry name" value="Prot_kinase_dom"/>
</dbReference>
<dbReference type="AlphaFoldDB" id="A0A4Q7E7N8"/>
<dbReference type="PROSITE" id="PS50011">
    <property type="entry name" value="PROTEIN_KINASE_DOM"/>
    <property type="match status" value="1"/>
</dbReference>
<organism evidence="5 6">
    <name type="scientific">Leptolyngbya iicbica LK</name>
    <dbReference type="NCBI Taxonomy" id="2294035"/>
    <lineage>
        <taxon>Bacteria</taxon>
        <taxon>Bacillati</taxon>
        <taxon>Cyanobacteriota</taxon>
        <taxon>Cyanophyceae</taxon>
        <taxon>Leptolyngbyales</taxon>
        <taxon>Leptolyngbyaceae</taxon>
        <taxon>Leptolyngbya group</taxon>
        <taxon>Leptolyngbya</taxon>
        <taxon>Leptolyngbya iicbica</taxon>
    </lineage>
</organism>
<dbReference type="Pfam" id="PF00069">
    <property type="entry name" value="Pkinase"/>
    <property type="match status" value="1"/>
</dbReference>
<dbReference type="Gene3D" id="1.10.510.10">
    <property type="entry name" value="Transferase(Phosphotransferase) domain 1"/>
    <property type="match status" value="1"/>
</dbReference>
<dbReference type="PANTHER" id="PTHR24348">
    <property type="entry name" value="SERINE/THREONINE-PROTEIN KINASE UNC-51-RELATED"/>
    <property type="match status" value="1"/>
</dbReference>
<dbReference type="CDD" id="cd14014">
    <property type="entry name" value="STKc_PknB_like"/>
    <property type="match status" value="1"/>
</dbReference>
<gene>
    <name evidence="5" type="ORF">DYY88_07215</name>
</gene>
<keyword evidence="1 3" id="KW-0547">Nucleotide-binding</keyword>
<dbReference type="SMART" id="SM00220">
    <property type="entry name" value="S_TKc"/>
    <property type="match status" value="1"/>
</dbReference>
<comment type="caution">
    <text evidence="5">The sequence shown here is derived from an EMBL/GenBank/DDBJ whole genome shotgun (WGS) entry which is preliminary data.</text>
</comment>
<dbReference type="SUPFAM" id="SSF56112">
    <property type="entry name" value="Protein kinase-like (PK-like)"/>
    <property type="match status" value="1"/>
</dbReference>
<keyword evidence="5" id="KW-0418">Kinase</keyword>
<dbReference type="GO" id="GO:0004674">
    <property type="term" value="F:protein serine/threonine kinase activity"/>
    <property type="evidence" value="ECO:0007669"/>
    <property type="project" value="UniProtKB-KW"/>
</dbReference>
<dbReference type="InterPro" id="IPR011009">
    <property type="entry name" value="Kinase-like_dom_sf"/>
</dbReference>
<feature type="domain" description="Protein kinase" evidence="4">
    <location>
        <begin position="12"/>
        <end position="261"/>
    </location>
</feature>